<evidence type="ECO:0000256" key="7">
    <source>
        <dbReference type="ARBA" id="ARBA00022989"/>
    </source>
</evidence>
<evidence type="ECO:0000256" key="1">
    <source>
        <dbReference type="ARBA" id="ARBA00004651"/>
    </source>
</evidence>
<dbReference type="EMBL" id="JAASRM010000001">
    <property type="protein sequence ID" value="NIK87985.1"/>
    <property type="molecule type" value="Genomic_DNA"/>
</dbReference>
<organism evidence="11 12">
    <name type="scientific">Rhizomicrobium palustre</name>
    <dbReference type="NCBI Taxonomy" id="189966"/>
    <lineage>
        <taxon>Bacteria</taxon>
        <taxon>Pseudomonadati</taxon>
        <taxon>Pseudomonadota</taxon>
        <taxon>Alphaproteobacteria</taxon>
        <taxon>Micropepsales</taxon>
        <taxon>Micropepsaceae</taxon>
        <taxon>Rhizomicrobium</taxon>
    </lineage>
</organism>
<comment type="subcellular location">
    <subcellularLocation>
        <location evidence="1 9">Cell membrane</location>
        <topology evidence="1 9">Multi-pass membrane protein</topology>
    </subcellularLocation>
</comment>
<keyword evidence="8 9" id="KW-0472">Membrane</keyword>
<evidence type="ECO:0000256" key="5">
    <source>
        <dbReference type="ARBA" id="ARBA00022856"/>
    </source>
</evidence>
<comment type="caution">
    <text evidence="11">The sequence shown here is derived from an EMBL/GenBank/DDBJ whole genome shotgun (WGS) entry which is preliminary data.</text>
</comment>
<feature type="transmembrane region" description="Helical" evidence="9">
    <location>
        <begin position="80"/>
        <end position="99"/>
    </location>
</feature>
<evidence type="ECO:0000256" key="2">
    <source>
        <dbReference type="ARBA" id="ARBA00022448"/>
    </source>
</evidence>
<keyword evidence="2 9" id="KW-0813">Transport</keyword>
<evidence type="ECO:0000256" key="6">
    <source>
        <dbReference type="ARBA" id="ARBA00022927"/>
    </source>
</evidence>
<dbReference type="PANTHER" id="PTHR43386:SF1">
    <property type="entry name" value="D,D-DIPEPTIDE TRANSPORT SYSTEM PERMEASE PROTEIN DDPC-RELATED"/>
    <property type="match status" value="1"/>
</dbReference>
<keyword evidence="6" id="KW-0653">Protein transport</keyword>
<accession>A0A846MXN3</accession>
<dbReference type="GO" id="GO:0015031">
    <property type="term" value="P:protein transport"/>
    <property type="evidence" value="ECO:0007669"/>
    <property type="project" value="UniProtKB-KW"/>
</dbReference>
<gene>
    <name evidence="11" type="ORF">FHS83_001303</name>
</gene>
<dbReference type="InterPro" id="IPR000515">
    <property type="entry name" value="MetI-like"/>
</dbReference>
<evidence type="ECO:0000313" key="12">
    <source>
        <dbReference type="Proteomes" id="UP000570514"/>
    </source>
</evidence>
<dbReference type="SUPFAM" id="SSF161098">
    <property type="entry name" value="MetI-like"/>
    <property type="match status" value="1"/>
</dbReference>
<sequence>MTTPSSLFTHLIRGLGWLGLALILVVIFLSDFLAHAPAGATLAGAELLPPSPGHPFGTDVLGRDVLSETVHGLHQTGKQALAAAVIAIFAGGFFGVMAARLPRALALSLRGLIGVFASVPALLLTMVFVGLAGHDMLAYAAGLAVAPLGFLRGFDSVDLSSAHAKYARATGISGLTLLRRDLTYDFQHILPQVVARALAAVTILVSTASFLGFGASPPARDLGLIIAAAKASYLTEWWTALFPAAVLVLFVLCARLAAGLEEGERA</sequence>
<feature type="domain" description="ABC transmembrane type-1" evidence="10">
    <location>
        <begin position="73"/>
        <end position="258"/>
    </location>
</feature>
<evidence type="ECO:0000256" key="4">
    <source>
        <dbReference type="ARBA" id="ARBA00022692"/>
    </source>
</evidence>
<comment type="similarity">
    <text evidence="9">Belongs to the binding-protein-dependent transport system permease family.</text>
</comment>
<dbReference type="GO" id="GO:0015833">
    <property type="term" value="P:peptide transport"/>
    <property type="evidence" value="ECO:0007669"/>
    <property type="project" value="UniProtKB-KW"/>
</dbReference>
<name>A0A846MXN3_9PROT</name>
<dbReference type="AlphaFoldDB" id="A0A846MXN3"/>
<dbReference type="GO" id="GO:0055085">
    <property type="term" value="P:transmembrane transport"/>
    <property type="evidence" value="ECO:0007669"/>
    <property type="project" value="InterPro"/>
</dbReference>
<keyword evidence="12" id="KW-1185">Reference proteome</keyword>
<feature type="transmembrane region" description="Helical" evidence="9">
    <location>
        <begin position="111"/>
        <end position="131"/>
    </location>
</feature>
<proteinExistence type="inferred from homology"/>
<dbReference type="InterPro" id="IPR050366">
    <property type="entry name" value="BP-dependent_transpt_permease"/>
</dbReference>
<keyword evidence="5" id="KW-0571">Peptide transport</keyword>
<evidence type="ECO:0000259" key="10">
    <source>
        <dbReference type="PROSITE" id="PS50928"/>
    </source>
</evidence>
<evidence type="ECO:0000313" key="11">
    <source>
        <dbReference type="EMBL" id="NIK87985.1"/>
    </source>
</evidence>
<dbReference type="Proteomes" id="UP000570514">
    <property type="component" value="Unassembled WGS sequence"/>
</dbReference>
<evidence type="ECO:0000256" key="9">
    <source>
        <dbReference type="RuleBase" id="RU363032"/>
    </source>
</evidence>
<keyword evidence="4 9" id="KW-0812">Transmembrane</keyword>
<feature type="transmembrane region" description="Helical" evidence="9">
    <location>
        <begin position="237"/>
        <end position="258"/>
    </location>
</feature>
<evidence type="ECO:0000256" key="8">
    <source>
        <dbReference type="ARBA" id="ARBA00023136"/>
    </source>
</evidence>
<keyword evidence="7 9" id="KW-1133">Transmembrane helix</keyword>
<dbReference type="GO" id="GO:0005886">
    <property type="term" value="C:plasma membrane"/>
    <property type="evidence" value="ECO:0007669"/>
    <property type="project" value="UniProtKB-SubCell"/>
</dbReference>
<reference evidence="11 12" key="1">
    <citation type="submission" date="2020-03" db="EMBL/GenBank/DDBJ databases">
        <title>Genomic Encyclopedia of Type Strains, Phase IV (KMG-IV): sequencing the most valuable type-strain genomes for metagenomic binning, comparative biology and taxonomic classification.</title>
        <authorList>
            <person name="Goeker M."/>
        </authorList>
    </citation>
    <scope>NUCLEOTIDE SEQUENCE [LARGE SCALE GENOMIC DNA]</scope>
    <source>
        <strain evidence="11 12">DSM 19867</strain>
    </source>
</reference>
<feature type="transmembrane region" description="Helical" evidence="9">
    <location>
        <begin position="197"/>
        <end position="217"/>
    </location>
</feature>
<evidence type="ECO:0000256" key="3">
    <source>
        <dbReference type="ARBA" id="ARBA00022475"/>
    </source>
</evidence>
<protein>
    <submittedName>
        <fullName evidence="11">Peptide/nickel transport system permease protein</fullName>
    </submittedName>
</protein>
<dbReference type="PROSITE" id="PS50928">
    <property type="entry name" value="ABC_TM1"/>
    <property type="match status" value="1"/>
</dbReference>
<dbReference type="Pfam" id="PF00528">
    <property type="entry name" value="BPD_transp_1"/>
    <property type="match status" value="1"/>
</dbReference>
<feature type="transmembrane region" description="Helical" evidence="9">
    <location>
        <begin position="137"/>
        <end position="154"/>
    </location>
</feature>
<keyword evidence="3" id="KW-1003">Cell membrane</keyword>
<dbReference type="PANTHER" id="PTHR43386">
    <property type="entry name" value="OLIGOPEPTIDE TRANSPORT SYSTEM PERMEASE PROTEIN APPC"/>
    <property type="match status" value="1"/>
</dbReference>
<dbReference type="InterPro" id="IPR035906">
    <property type="entry name" value="MetI-like_sf"/>
</dbReference>
<dbReference type="RefSeq" id="WP_167082036.1">
    <property type="nucleotide sequence ID" value="NZ_BAAADC010000001.1"/>
</dbReference>